<feature type="region of interest" description="Disordered" evidence="1">
    <location>
        <begin position="55"/>
        <end position="86"/>
    </location>
</feature>
<dbReference type="AlphaFoldDB" id="A0A9X9MI40"/>
<dbReference type="EMBL" id="LR026989">
    <property type="protein sequence ID" value="VDB88310.1"/>
    <property type="molecule type" value="Genomic_DNA"/>
</dbReference>
<feature type="compositionally biased region" description="Basic and acidic residues" evidence="1">
    <location>
        <begin position="72"/>
        <end position="86"/>
    </location>
</feature>
<sequence>MVLKPGGPTDAEPHLNRNVSNRVEGLLSLLLRGERVYKIGVTGQDLNKIREMERRQDKMRTRYGSLTQRRTPSKDVNKDYLKVSSD</sequence>
<keyword evidence="3" id="KW-1185">Reference proteome</keyword>
<organism evidence="2 3">
    <name type="scientific">Blumeria graminis f. sp. tritici</name>
    <dbReference type="NCBI Taxonomy" id="62690"/>
    <lineage>
        <taxon>Eukaryota</taxon>
        <taxon>Fungi</taxon>
        <taxon>Dikarya</taxon>
        <taxon>Ascomycota</taxon>
        <taxon>Pezizomycotina</taxon>
        <taxon>Leotiomycetes</taxon>
        <taxon>Erysiphales</taxon>
        <taxon>Erysiphaceae</taxon>
        <taxon>Blumeria</taxon>
    </lineage>
</organism>
<proteinExistence type="predicted"/>
<evidence type="ECO:0000313" key="2">
    <source>
        <dbReference type="EMBL" id="VDB88310.1"/>
    </source>
</evidence>
<dbReference type="Proteomes" id="UP000324639">
    <property type="component" value="Chromosome Bgt_-06"/>
</dbReference>
<evidence type="ECO:0000256" key="1">
    <source>
        <dbReference type="SAM" id="MobiDB-lite"/>
    </source>
</evidence>
<accession>A0A9X9MI40</accession>
<name>A0A9X9MI40_BLUGR</name>
<protein>
    <submittedName>
        <fullName evidence="2">Bgt-20332</fullName>
    </submittedName>
</protein>
<gene>
    <name evidence="2" type="ORF">BGT96224V316_LOCUS4509</name>
</gene>
<evidence type="ECO:0000313" key="3">
    <source>
        <dbReference type="Proteomes" id="UP000324639"/>
    </source>
</evidence>
<reference evidence="2 3" key="1">
    <citation type="submission" date="2018-08" db="EMBL/GenBank/DDBJ databases">
        <authorList>
            <person name="Muller C M."/>
        </authorList>
    </citation>
    <scope>NUCLEOTIDE SEQUENCE [LARGE SCALE GENOMIC DNA]</scope>
</reference>